<proteinExistence type="predicted"/>
<comment type="caution">
    <text evidence="1">The sequence shown here is derived from an EMBL/GenBank/DDBJ whole genome shotgun (WGS) entry which is preliminary data.</text>
</comment>
<dbReference type="STRING" id="874156.GCA_001021555_00118"/>
<dbReference type="AlphaFoldDB" id="A0A0H0XXH0"/>
<dbReference type="PATRIC" id="fig|874156.12.peg.1196"/>
<accession>A0A0H0XXH0</accession>
<dbReference type="OrthoDB" id="8853368at2"/>
<keyword evidence="2" id="KW-1185">Reference proteome</keyword>
<protein>
    <recommendedName>
        <fullName evidence="3">Polyhydroxyalkanoic acid system protein</fullName>
    </recommendedName>
</protein>
<gene>
    <name evidence="1" type="ORF">AAV99_05775</name>
</gene>
<dbReference type="EMBL" id="LBHU01000001">
    <property type="protein sequence ID" value="KLI64990.1"/>
    <property type="molecule type" value="Genomic_DNA"/>
</dbReference>
<dbReference type="Pfam" id="PF09650">
    <property type="entry name" value="PHA_gran_rgn"/>
    <property type="match status" value="1"/>
</dbReference>
<evidence type="ECO:0000313" key="1">
    <source>
        <dbReference type="EMBL" id="KLI64990.1"/>
    </source>
</evidence>
<dbReference type="Proteomes" id="UP000053455">
    <property type="component" value="Unassembled WGS sequence"/>
</dbReference>
<dbReference type="RefSeq" id="WP_047092860.1">
    <property type="nucleotide sequence ID" value="NZ_LBHU01000001.1"/>
</dbReference>
<dbReference type="InterPro" id="IPR013433">
    <property type="entry name" value="PHA_gran_rgn"/>
</dbReference>
<sequence length="102" mass="11289">MEIAIPHQLGREEVRRRLHASSHEIADAIPGGMADVDTSWPSEDRMFMSINAVGQMITGHIDIHDDQVLFHMEMPPALGFLKPIVEGAIRQGGQKLLGPPRD</sequence>
<evidence type="ECO:0000313" key="2">
    <source>
        <dbReference type="Proteomes" id="UP000053455"/>
    </source>
</evidence>
<evidence type="ECO:0008006" key="3">
    <source>
        <dbReference type="Google" id="ProtNLM"/>
    </source>
</evidence>
<reference evidence="1 2" key="1">
    <citation type="submission" date="2015-04" db="EMBL/GenBank/DDBJ databases">
        <title>The draft genome sequence of Erythrobacter marinus HWDM-33.</title>
        <authorList>
            <person name="Zhuang L."/>
            <person name="Liu Y."/>
            <person name="Shao Z."/>
        </authorList>
    </citation>
    <scope>NUCLEOTIDE SEQUENCE [LARGE SCALE GENOMIC DNA]</scope>
    <source>
        <strain evidence="1 2">HWDM-33</strain>
    </source>
</reference>
<organism evidence="1 2">
    <name type="scientific">Aurantiacibacter marinus</name>
    <dbReference type="NCBI Taxonomy" id="874156"/>
    <lineage>
        <taxon>Bacteria</taxon>
        <taxon>Pseudomonadati</taxon>
        <taxon>Pseudomonadota</taxon>
        <taxon>Alphaproteobacteria</taxon>
        <taxon>Sphingomonadales</taxon>
        <taxon>Erythrobacteraceae</taxon>
        <taxon>Aurantiacibacter</taxon>
    </lineage>
</organism>
<name>A0A0H0XXH0_9SPHN</name>